<evidence type="ECO:0000313" key="2">
    <source>
        <dbReference type="Proteomes" id="UP001623660"/>
    </source>
</evidence>
<dbReference type="EMBL" id="JBJHZX010000022">
    <property type="protein sequence ID" value="MFL0196863.1"/>
    <property type="molecule type" value="Genomic_DNA"/>
</dbReference>
<organism evidence="1 2">
    <name type="scientific">Candidatus Clostridium eludens</name>
    <dbReference type="NCBI Taxonomy" id="3381663"/>
    <lineage>
        <taxon>Bacteria</taxon>
        <taxon>Bacillati</taxon>
        <taxon>Bacillota</taxon>
        <taxon>Clostridia</taxon>
        <taxon>Eubacteriales</taxon>
        <taxon>Clostridiaceae</taxon>
        <taxon>Clostridium</taxon>
    </lineage>
</organism>
<proteinExistence type="predicted"/>
<name>A0ABW8SMI7_9CLOT</name>
<gene>
    <name evidence="1" type="ORF">ACJDU8_15035</name>
</gene>
<accession>A0ABW8SMI7</accession>
<evidence type="ECO:0000313" key="1">
    <source>
        <dbReference type="EMBL" id="MFL0196863.1"/>
    </source>
</evidence>
<comment type="caution">
    <text evidence="1">The sequence shown here is derived from an EMBL/GenBank/DDBJ whole genome shotgun (WGS) entry which is preliminary data.</text>
</comment>
<sequence length="48" mass="5381">MGQIKVYGLKDNDRLIGDGCFSGYKIQIVKVDYEFAKGGNKMLVIKVQ</sequence>
<reference evidence="1 2" key="1">
    <citation type="submission" date="2024-11" db="EMBL/GenBank/DDBJ databases">
        <authorList>
            <person name="Heng Y.C."/>
            <person name="Lim A.C.H."/>
            <person name="Lee J.K.Y."/>
            <person name="Kittelmann S."/>
        </authorList>
    </citation>
    <scope>NUCLEOTIDE SEQUENCE [LARGE SCALE GENOMIC DNA]</scope>
    <source>
        <strain evidence="1 2">WILCCON 0269</strain>
    </source>
</reference>
<protein>
    <submittedName>
        <fullName evidence="1">Uncharacterized protein</fullName>
    </submittedName>
</protein>
<keyword evidence="2" id="KW-1185">Reference proteome</keyword>
<dbReference type="Proteomes" id="UP001623660">
    <property type="component" value="Unassembled WGS sequence"/>
</dbReference>
<dbReference type="RefSeq" id="WP_406792968.1">
    <property type="nucleotide sequence ID" value="NZ_JBJHZX010000022.1"/>
</dbReference>